<protein>
    <recommendedName>
        <fullName evidence="1">Phage head morphogenesis domain-containing protein</fullName>
    </recommendedName>
</protein>
<evidence type="ECO:0000313" key="3">
    <source>
        <dbReference type="Proteomes" id="UP000272247"/>
    </source>
</evidence>
<gene>
    <name evidence="2" type="ORF">K1pha_25</name>
</gene>
<dbReference type="Proteomes" id="UP000272247">
    <property type="component" value="Segment"/>
</dbReference>
<sequence length="294" mass="32782">MIGPATTAEQAYQRGLQTAVRAMAKSVEYWIQAKYRAAIESNQAAEMVPEFDADRAQDASPFADQRALYRELTNLRRRWERHFAAIARKLATNAIEAAYKANKTAWQGQVRREGFDIPMQLTDAQRMILDVKVADNVSLIKSIPSQYFTKIEGDVSRGFLAGRDLEAIASELRDTGESTVKRAALIARDQSNKLTAHMNSARQNELGIRYAYWKHSSAGKEPRKTHVRASKENWIFDTQVGIDFGDAFGFVLPSVAINCRCGSRSIIPAIDEELGPENLVPVPGFPGAFTKKSK</sequence>
<proteinExistence type="predicted"/>
<keyword evidence="3" id="KW-1185">Reference proteome</keyword>
<reference evidence="2 3" key="1">
    <citation type="submission" date="2016-11" db="EMBL/GenBank/DDBJ databases">
        <authorList>
            <person name="Gasic K."/>
        </authorList>
    </citation>
    <scope>NUCLEOTIDE SEQUENCE [LARGE SCALE GENOMIC DNA]</scope>
</reference>
<dbReference type="InterPro" id="IPR006528">
    <property type="entry name" value="Phage_head_morphogenesis_dom"/>
</dbReference>
<dbReference type="EMBL" id="KY210139">
    <property type="protein sequence ID" value="APQ41904.1"/>
    <property type="molecule type" value="Genomic_DNA"/>
</dbReference>
<accession>A0A3G1GLE8</accession>
<evidence type="ECO:0000313" key="2">
    <source>
        <dbReference type="EMBL" id="APQ41904.1"/>
    </source>
</evidence>
<dbReference type="Pfam" id="PF04233">
    <property type="entry name" value="Phage_Mu_F"/>
    <property type="match status" value="1"/>
</dbReference>
<feature type="domain" description="Phage head morphogenesis" evidence="1">
    <location>
        <begin position="150"/>
        <end position="261"/>
    </location>
</feature>
<evidence type="ECO:0000259" key="1">
    <source>
        <dbReference type="Pfam" id="PF04233"/>
    </source>
</evidence>
<organism evidence="2 3">
    <name type="scientific">Xanthomonas phage KPhi1</name>
    <dbReference type="NCBI Taxonomy" id="1927017"/>
    <lineage>
        <taxon>Viruses</taxon>
        <taxon>Duplodnaviria</taxon>
        <taxon>Heunggongvirae</taxon>
        <taxon>Uroviricota</taxon>
        <taxon>Caudoviricetes</taxon>
        <taxon>Kantovirinae</taxon>
        <taxon>Beograduvirus</taxon>
        <taxon>Beograduvirus KPhi1</taxon>
    </lineage>
</organism>
<name>A0A3G1GLE8_9CAUD</name>